<dbReference type="RefSeq" id="WP_038698485.1">
    <property type="nucleotide sequence ID" value="NZ_CP009286.1"/>
</dbReference>
<organism evidence="15 16">
    <name type="scientific">Paenibacillus stellifer</name>
    <dbReference type="NCBI Taxonomy" id="169760"/>
    <lineage>
        <taxon>Bacteria</taxon>
        <taxon>Bacillati</taxon>
        <taxon>Bacillota</taxon>
        <taxon>Bacilli</taxon>
        <taxon>Bacillales</taxon>
        <taxon>Paenibacillaceae</taxon>
        <taxon>Paenibacillus</taxon>
    </lineage>
</organism>
<dbReference type="KEGG" id="pste:PSTEL_22275"/>
<evidence type="ECO:0000256" key="4">
    <source>
        <dbReference type="ARBA" id="ARBA00022475"/>
    </source>
</evidence>
<dbReference type="InterPro" id="IPR003661">
    <property type="entry name" value="HisK_dim/P_dom"/>
</dbReference>
<evidence type="ECO:0000256" key="7">
    <source>
        <dbReference type="ARBA" id="ARBA00022692"/>
    </source>
</evidence>
<accession>A0A089LX28</accession>
<dbReference type="SMART" id="SM00388">
    <property type="entry name" value="HisKA"/>
    <property type="match status" value="1"/>
</dbReference>
<dbReference type="GO" id="GO:0000155">
    <property type="term" value="F:phosphorelay sensor kinase activity"/>
    <property type="evidence" value="ECO:0007669"/>
    <property type="project" value="InterPro"/>
</dbReference>
<keyword evidence="16" id="KW-1185">Reference proteome</keyword>
<gene>
    <name evidence="15" type="ORF">PSTEL_22275</name>
</gene>
<dbReference type="SUPFAM" id="SSF47384">
    <property type="entry name" value="Homodimeric domain of signal transducing histidine kinase"/>
    <property type="match status" value="1"/>
</dbReference>
<dbReference type="InterPro" id="IPR003594">
    <property type="entry name" value="HATPase_dom"/>
</dbReference>
<dbReference type="GO" id="GO:0005524">
    <property type="term" value="F:ATP binding"/>
    <property type="evidence" value="ECO:0007669"/>
    <property type="project" value="UniProtKB-KW"/>
</dbReference>
<dbReference type="Gene3D" id="3.30.565.10">
    <property type="entry name" value="Histidine kinase-like ATPase, C-terminal domain"/>
    <property type="match status" value="1"/>
</dbReference>
<protein>
    <recommendedName>
        <fullName evidence="3">histidine kinase</fullName>
        <ecNumber evidence="3">2.7.13.3</ecNumber>
    </recommendedName>
</protein>
<evidence type="ECO:0000259" key="14">
    <source>
        <dbReference type="PROSITE" id="PS50109"/>
    </source>
</evidence>
<dbReference type="SMART" id="SM00387">
    <property type="entry name" value="HATPase_c"/>
    <property type="match status" value="1"/>
</dbReference>
<dbReference type="OrthoDB" id="9792991at2"/>
<evidence type="ECO:0000256" key="11">
    <source>
        <dbReference type="ARBA" id="ARBA00022989"/>
    </source>
</evidence>
<sequence>MMWLFIFIILVQLGYIYYVHRQLRAINVQLGQRMRQKSDQPIRLQLMNRELNQLVKKINQVLQQEMKMRQLSKQEQLYYKEMISNISHDFRTPLTSIKGYQQLIAKGPLNDEQRHKLSIANAHVQNLEHLLETFFEYSYLLSHHNEPQTGHVPLNLIIEEYVAAFYTQFEAKGIGVKLIGSSSIIAMQSDEGMIRRILQNLIQNALQHSEDDVEIRYWQEIEFTYITFKNRIQPQENFSPEQLFDRFYTIDRTRKRNSGLGLSIVRLLSEKLGGSAHAVMENGHLRFIIKLATNPDNRSK</sequence>
<keyword evidence="4" id="KW-1003">Cell membrane</keyword>
<dbReference type="Gene3D" id="1.10.287.130">
    <property type="match status" value="1"/>
</dbReference>
<evidence type="ECO:0000256" key="5">
    <source>
        <dbReference type="ARBA" id="ARBA00022553"/>
    </source>
</evidence>
<keyword evidence="5" id="KW-0597">Phosphoprotein</keyword>
<proteinExistence type="predicted"/>
<dbReference type="PROSITE" id="PS50109">
    <property type="entry name" value="HIS_KIN"/>
    <property type="match status" value="1"/>
</dbReference>
<keyword evidence="13" id="KW-0472">Membrane</keyword>
<dbReference type="InterPro" id="IPR036097">
    <property type="entry name" value="HisK_dim/P_sf"/>
</dbReference>
<dbReference type="CDD" id="cd00082">
    <property type="entry name" value="HisKA"/>
    <property type="match status" value="1"/>
</dbReference>
<dbReference type="HOGENOM" id="CLU_000445_89_3_9"/>
<dbReference type="InterPro" id="IPR005467">
    <property type="entry name" value="His_kinase_dom"/>
</dbReference>
<dbReference type="EC" id="2.7.13.3" evidence="3"/>
<comment type="catalytic activity">
    <reaction evidence="1">
        <text>ATP + protein L-histidine = ADP + protein N-phospho-L-histidine.</text>
        <dbReference type="EC" id="2.7.13.3"/>
    </reaction>
</comment>
<keyword evidence="8" id="KW-0547">Nucleotide-binding</keyword>
<dbReference type="GO" id="GO:0005886">
    <property type="term" value="C:plasma membrane"/>
    <property type="evidence" value="ECO:0007669"/>
    <property type="project" value="UniProtKB-SubCell"/>
</dbReference>
<keyword evidence="11" id="KW-1133">Transmembrane helix</keyword>
<name>A0A089LX28_9BACL</name>
<dbReference type="EMBL" id="CP009286">
    <property type="protein sequence ID" value="AIQ65432.1"/>
    <property type="molecule type" value="Genomic_DNA"/>
</dbReference>
<evidence type="ECO:0000256" key="2">
    <source>
        <dbReference type="ARBA" id="ARBA00004651"/>
    </source>
</evidence>
<dbReference type="Pfam" id="PF02518">
    <property type="entry name" value="HATPase_c"/>
    <property type="match status" value="1"/>
</dbReference>
<reference evidence="15 16" key="1">
    <citation type="submission" date="2014-08" db="EMBL/GenBank/DDBJ databases">
        <title>Comparative genomics of the Paenibacillus odorifer group.</title>
        <authorList>
            <person name="den Bakker H.C."/>
            <person name="Tsai Y.-C."/>
            <person name="Martin N."/>
            <person name="Korlach J."/>
            <person name="Wiedmann M."/>
        </authorList>
    </citation>
    <scope>NUCLEOTIDE SEQUENCE [LARGE SCALE GENOMIC DNA]</scope>
    <source>
        <strain evidence="15 16">DSM 14472</strain>
    </source>
</reference>
<evidence type="ECO:0000256" key="9">
    <source>
        <dbReference type="ARBA" id="ARBA00022777"/>
    </source>
</evidence>
<evidence type="ECO:0000256" key="13">
    <source>
        <dbReference type="ARBA" id="ARBA00023136"/>
    </source>
</evidence>
<evidence type="ECO:0000256" key="12">
    <source>
        <dbReference type="ARBA" id="ARBA00023012"/>
    </source>
</evidence>
<keyword evidence="7" id="KW-0812">Transmembrane</keyword>
<dbReference type="STRING" id="169760.PSTEL_22275"/>
<evidence type="ECO:0000256" key="3">
    <source>
        <dbReference type="ARBA" id="ARBA00012438"/>
    </source>
</evidence>
<dbReference type="Proteomes" id="UP000029507">
    <property type="component" value="Chromosome"/>
</dbReference>
<comment type="subcellular location">
    <subcellularLocation>
        <location evidence="2">Cell membrane</location>
        <topology evidence="2">Multi-pass membrane protein</topology>
    </subcellularLocation>
</comment>
<feature type="domain" description="Histidine kinase" evidence="14">
    <location>
        <begin position="85"/>
        <end position="295"/>
    </location>
</feature>
<evidence type="ECO:0000256" key="8">
    <source>
        <dbReference type="ARBA" id="ARBA00022741"/>
    </source>
</evidence>
<evidence type="ECO:0000313" key="16">
    <source>
        <dbReference type="Proteomes" id="UP000029507"/>
    </source>
</evidence>
<evidence type="ECO:0000256" key="6">
    <source>
        <dbReference type="ARBA" id="ARBA00022679"/>
    </source>
</evidence>
<dbReference type="PANTHER" id="PTHR45528:SF1">
    <property type="entry name" value="SENSOR HISTIDINE KINASE CPXA"/>
    <property type="match status" value="1"/>
</dbReference>
<dbReference type="AlphaFoldDB" id="A0A089LX28"/>
<keyword evidence="9" id="KW-0418">Kinase</keyword>
<dbReference type="PANTHER" id="PTHR45528">
    <property type="entry name" value="SENSOR HISTIDINE KINASE CPXA"/>
    <property type="match status" value="1"/>
</dbReference>
<dbReference type="SUPFAM" id="SSF55874">
    <property type="entry name" value="ATPase domain of HSP90 chaperone/DNA topoisomerase II/histidine kinase"/>
    <property type="match status" value="1"/>
</dbReference>
<evidence type="ECO:0000313" key="15">
    <source>
        <dbReference type="EMBL" id="AIQ65432.1"/>
    </source>
</evidence>
<keyword evidence="12" id="KW-0902">Two-component regulatory system</keyword>
<keyword evidence="10" id="KW-0067">ATP-binding</keyword>
<dbReference type="CDD" id="cd00075">
    <property type="entry name" value="HATPase"/>
    <property type="match status" value="1"/>
</dbReference>
<dbReference type="InterPro" id="IPR050398">
    <property type="entry name" value="HssS/ArlS-like"/>
</dbReference>
<evidence type="ECO:0000256" key="1">
    <source>
        <dbReference type="ARBA" id="ARBA00000085"/>
    </source>
</evidence>
<dbReference type="Pfam" id="PF00512">
    <property type="entry name" value="HisKA"/>
    <property type="match status" value="1"/>
</dbReference>
<dbReference type="InterPro" id="IPR036890">
    <property type="entry name" value="HATPase_C_sf"/>
</dbReference>
<keyword evidence="6" id="KW-0808">Transferase</keyword>
<evidence type="ECO:0000256" key="10">
    <source>
        <dbReference type="ARBA" id="ARBA00022840"/>
    </source>
</evidence>